<keyword evidence="3" id="KW-0804">Transcription</keyword>
<evidence type="ECO:0000256" key="1">
    <source>
        <dbReference type="ARBA" id="ARBA00023015"/>
    </source>
</evidence>
<dbReference type="Proteomes" id="UP000244523">
    <property type="component" value="Unassembled WGS sequence"/>
</dbReference>
<dbReference type="Pfam" id="PF07729">
    <property type="entry name" value="FCD"/>
    <property type="match status" value="1"/>
</dbReference>
<evidence type="ECO:0000256" key="3">
    <source>
        <dbReference type="ARBA" id="ARBA00023163"/>
    </source>
</evidence>
<keyword evidence="1" id="KW-0805">Transcription regulation</keyword>
<keyword evidence="2" id="KW-0238">DNA-binding</keyword>
<dbReference type="EMBL" id="QBUD01000012">
    <property type="protein sequence ID" value="PUB11891.1"/>
    <property type="molecule type" value="Genomic_DNA"/>
</dbReference>
<feature type="domain" description="GntR C-terminal" evidence="4">
    <location>
        <begin position="3"/>
        <end position="77"/>
    </location>
</feature>
<name>A0A2T6KAN6_9RHOB</name>
<dbReference type="SUPFAM" id="SSF48008">
    <property type="entry name" value="GntR ligand-binding domain-like"/>
    <property type="match status" value="1"/>
</dbReference>
<reference evidence="5 6" key="1">
    <citation type="submission" date="2018-04" db="EMBL/GenBank/DDBJ databases">
        <title>Genomic Encyclopedia of Archaeal and Bacterial Type Strains, Phase II (KMG-II): from individual species to whole genera.</title>
        <authorList>
            <person name="Goeker M."/>
        </authorList>
    </citation>
    <scope>NUCLEOTIDE SEQUENCE [LARGE SCALE GENOMIC DNA]</scope>
    <source>
        <strain evidence="5 6">DSM 29955</strain>
    </source>
</reference>
<organism evidence="5 6">
    <name type="scientific">Yoonia sediminilitoris</name>
    <dbReference type="NCBI Taxonomy" id="1286148"/>
    <lineage>
        <taxon>Bacteria</taxon>
        <taxon>Pseudomonadati</taxon>
        <taxon>Pseudomonadota</taxon>
        <taxon>Alphaproteobacteria</taxon>
        <taxon>Rhodobacterales</taxon>
        <taxon>Paracoccaceae</taxon>
        <taxon>Yoonia</taxon>
    </lineage>
</organism>
<comment type="caution">
    <text evidence="5">The sequence shown here is derived from an EMBL/GenBank/DDBJ whole genome shotgun (WGS) entry which is preliminary data.</text>
</comment>
<dbReference type="Gene3D" id="1.20.120.530">
    <property type="entry name" value="GntR ligand-binding domain-like"/>
    <property type="match status" value="1"/>
</dbReference>
<dbReference type="GO" id="GO:0003677">
    <property type="term" value="F:DNA binding"/>
    <property type="evidence" value="ECO:0007669"/>
    <property type="project" value="UniProtKB-KW"/>
</dbReference>
<proteinExistence type="predicted"/>
<evidence type="ECO:0000259" key="4">
    <source>
        <dbReference type="Pfam" id="PF07729"/>
    </source>
</evidence>
<gene>
    <name evidence="5" type="ORF">C8N45_112134</name>
</gene>
<evidence type="ECO:0000256" key="2">
    <source>
        <dbReference type="ARBA" id="ARBA00023125"/>
    </source>
</evidence>
<dbReference type="AlphaFoldDB" id="A0A2T6KAN6"/>
<sequence>MMESFEDLHKAFHMSLISNAQSPIPLRFCSHLYDLNLRYRYLAGDDMSYQKRDAAKEHADILTAIIAHDGDIASWAATRRPVCPANLSADDSLTRGSGGDKR</sequence>
<dbReference type="InterPro" id="IPR008920">
    <property type="entry name" value="TF_FadR/GntR_C"/>
</dbReference>
<protein>
    <submittedName>
        <fullName evidence="5">FCD domain-containing protein</fullName>
    </submittedName>
</protein>
<accession>A0A2T6KAN6</accession>
<evidence type="ECO:0000313" key="5">
    <source>
        <dbReference type="EMBL" id="PUB11891.1"/>
    </source>
</evidence>
<keyword evidence="6" id="KW-1185">Reference proteome</keyword>
<dbReference type="InterPro" id="IPR011711">
    <property type="entry name" value="GntR_C"/>
</dbReference>
<evidence type="ECO:0000313" key="6">
    <source>
        <dbReference type="Proteomes" id="UP000244523"/>
    </source>
</evidence>